<dbReference type="AlphaFoldDB" id="A0A1Y1SA35"/>
<protein>
    <submittedName>
        <fullName evidence="2">SanA protein</fullName>
    </submittedName>
</protein>
<dbReference type="InterPro" id="IPR003848">
    <property type="entry name" value="DUF218"/>
</dbReference>
<name>A0A1Y1SA35_9GAMM</name>
<dbReference type="GO" id="GO:0005886">
    <property type="term" value="C:plasma membrane"/>
    <property type="evidence" value="ECO:0007669"/>
    <property type="project" value="TreeGrafter"/>
</dbReference>
<dbReference type="STRING" id="1317117.ATO7_15467"/>
<dbReference type="CDD" id="cd06259">
    <property type="entry name" value="YdcF-like"/>
    <property type="match status" value="1"/>
</dbReference>
<dbReference type="InterPro" id="IPR051599">
    <property type="entry name" value="Cell_Envelope_Assoc"/>
</dbReference>
<evidence type="ECO:0000313" key="2">
    <source>
        <dbReference type="EMBL" id="ORE85195.1"/>
    </source>
</evidence>
<sequence>MRLIMRRLALAGLLVLFLALALIAAANGLVVWGSGGISHQTDELAPVDVALVLGTSQWSVEGHPNRHFAGRMDAAAALYHAGTVRHILASGANPEIYYNEPQRMFEALLERGVPEDAITLDFAGRRTLDSVVRAQRVFGLQRFVVISQPYHLYRALFLARAHGLEVQGFAAAQPLLSERWRVEMREVMARLLAVLDLYVLHTQAEMLGEPEPIRL</sequence>
<gene>
    <name evidence="2" type="ORF">ATO7_15467</name>
</gene>
<dbReference type="Proteomes" id="UP000192342">
    <property type="component" value="Unassembled WGS sequence"/>
</dbReference>
<organism evidence="2 3">
    <name type="scientific">Oceanococcus atlanticus</name>
    <dbReference type="NCBI Taxonomy" id="1317117"/>
    <lineage>
        <taxon>Bacteria</taxon>
        <taxon>Pseudomonadati</taxon>
        <taxon>Pseudomonadota</taxon>
        <taxon>Gammaproteobacteria</taxon>
        <taxon>Chromatiales</taxon>
        <taxon>Oceanococcaceae</taxon>
        <taxon>Oceanococcus</taxon>
    </lineage>
</organism>
<accession>A0A1Y1SA35</accession>
<comment type="caution">
    <text evidence="2">The sequence shown here is derived from an EMBL/GenBank/DDBJ whole genome shotgun (WGS) entry which is preliminary data.</text>
</comment>
<proteinExistence type="predicted"/>
<evidence type="ECO:0000259" key="1">
    <source>
        <dbReference type="Pfam" id="PF02698"/>
    </source>
</evidence>
<evidence type="ECO:0000313" key="3">
    <source>
        <dbReference type="Proteomes" id="UP000192342"/>
    </source>
</evidence>
<reference evidence="2 3" key="1">
    <citation type="submission" date="2013-04" db="EMBL/GenBank/DDBJ databases">
        <title>Oceanococcus atlanticus 22II-S10r2 Genome Sequencing.</title>
        <authorList>
            <person name="Lai Q."/>
            <person name="Li G."/>
            <person name="Shao Z."/>
        </authorList>
    </citation>
    <scope>NUCLEOTIDE SEQUENCE [LARGE SCALE GENOMIC DNA]</scope>
    <source>
        <strain evidence="2 3">22II-S10r2</strain>
    </source>
</reference>
<dbReference type="PANTHER" id="PTHR30336">
    <property type="entry name" value="INNER MEMBRANE PROTEIN, PROBABLE PERMEASE"/>
    <property type="match status" value="1"/>
</dbReference>
<feature type="domain" description="DUF218" evidence="1">
    <location>
        <begin position="48"/>
        <end position="174"/>
    </location>
</feature>
<dbReference type="Pfam" id="PF02698">
    <property type="entry name" value="DUF218"/>
    <property type="match status" value="1"/>
</dbReference>
<dbReference type="PANTHER" id="PTHR30336:SF20">
    <property type="entry name" value="DUF218 DOMAIN-CONTAINING PROTEIN"/>
    <property type="match status" value="1"/>
</dbReference>
<dbReference type="EMBL" id="AQQV01000005">
    <property type="protein sequence ID" value="ORE85195.1"/>
    <property type="molecule type" value="Genomic_DNA"/>
</dbReference>
<dbReference type="OrthoDB" id="9782395at2"/>
<keyword evidence="3" id="KW-1185">Reference proteome</keyword>
<dbReference type="RefSeq" id="WP_083563343.1">
    <property type="nucleotide sequence ID" value="NZ_AQQV01000005.1"/>
</dbReference>